<feature type="domain" description="CHAD" evidence="1">
    <location>
        <begin position="8"/>
        <end position="284"/>
    </location>
</feature>
<name>A0A6B0YLP8_9CHLR</name>
<sequence length="314" mass="36800">MNFTLVPEEPPSDSMRRIAAEQIEGAIAQLRRKDDLNEGIHEARKHFKRIRALLRLARGGLSPETYDSENQFFRDLGRQLSPVRDSAVYIETLDLIRNRYSAQLADESYLRLRERLVSEHRAVLNEFTRDVEQQELLFHTLQRAKPRANDWKYYESEFSLFRSGLRRIYGRGRAEKAAALAQPTTERFHAWRKRVKYLWHHLQVLLPLWPGQLRVLARNCDRLADRLGEEHDLAVLLETPVVKSMVDTDSEGALRLFSVASRERERLRRAAIPLAQRIYVESAGRFVDRMEGYWLAYRPHTHFLPHGFSGRGEQ</sequence>
<dbReference type="PANTHER" id="PTHR39339">
    <property type="entry name" value="SLR1444 PROTEIN"/>
    <property type="match status" value="1"/>
</dbReference>
<gene>
    <name evidence="2" type="ORF">F4Y42_00820</name>
</gene>
<dbReference type="PROSITE" id="PS51708">
    <property type="entry name" value="CHAD"/>
    <property type="match status" value="1"/>
</dbReference>
<accession>A0A6B0YLP8</accession>
<organism evidence="2">
    <name type="scientific">Caldilineaceae bacterium SB0664_bin_27</name>
    <dbReference type="NCBI Taxonomy" id="2605260"/>
    <lineage>
        <taxon>Bacteria</taxon>
        <taxon>Bacillati</taxon>
        <taxon>Chloroflexota</taxon>
        <taxon>Caldilineae</taxon>
        <taxon>Caldilineales</taxon>
        <taxon>Caldilineaceae</taxon>
    </lineage>
</organism>
<dbReference type="Pfam" id="PF05235">
    <property type="entry name" value="CHAD"/>
    <property type="match status" value="1"/>
</dbReference>
<dbReference type="InterPro" id="IPR007899">
    <property type="entry name" value="CHAD_dom"/>
</dbReference>
<evidence type="ECO:0000313" key="2">
    <source>
        <dbReference type="EMBL" id="MXY91973.1"/>
    </source>
</evidence>
<reference evidence="2" key="1">
    <citation type="submission" date="2019-09" db="EMBL/GenBank/DDBJ databases">
        <title>Characterisation of the sponge microbiome using genome-centric metagenomics.</title>
        <authorList>
            <person name="Engelberts J.P."/>
            <person name="Robbins S.J."/>
            <person name="De Goeij J.M."/>
            <person name="Aranda M."/>
            <person name="Bell S.C."/>
            <person name="Webster N.S."/>
        </authorList>
    </citation>
    <scope>NUCLEOTIDE SEQUENCE</scope>
    <source>
        <strain evidence="2">SB0664_bin_27</strain>
    </source>
</reference>
<dbReference type="PANTHER" id="PTHR39339:SF1">
    <property type="entry name" value="CHAD DOMAIN-CONTAINING PROTEIN"/>
    <property type="match status" value="1"/>
</dbReference>
<dbReference type="SMART" id="SM00880">
    <property type="entry name" value="CHAD"/>
    <property type="match status" value="1"/>
</dbReference>
<dbReference type="EMBL" id="VXRG01000007">
    <property type="protein sequence ID" value="MXY91973.1"/>
    <property type="molecule type" value="Genomic_DNA"/>
</dbReference>
<dbReference type="InterPro" id="IPR038186">
    <property type="entry name" value="CHAD_dom_sf"/>
</dbReference>
<proteinExistence type="predicted"/>
<dbReference type="Gene3D" id="1.40.20.10">
    <property type="entry name" value="CHAD domain"/>
    <property type="match status" value="1"/>
</dbReference>
<comment type="caution">
    <text evidence="2">The sequence shown here is derived from an EMBL/GenBank/DDBJ whole genome shotgun (WGS) entry which is preliminary data.</text>
</comment>
<dbReference type="AlphaFoldDB" id="A0A6B0YLP8"/>
<protein>
    <submittedName>
        <fullName evidence="2">CHAD domain-containing protein</fullName>
    </submittedName>
</protein>
<evidence type="ECO:0000259" key="1">
    <source>
        <dbReference type="PROSITE" id="PS51708"/>
    </source>
</evidence>